<dbReference type="InterPro" id="IPR017113">
    <property type="entry name" value="Antirestriction_ArdC"/>
</dbReference>
<dbReference type="Pfam" id="PF08401">
    <property type="entry name" value="ArdcN"/>
    <property type="match status" value="1"/>
</dbReference>
<feature type="domain" description="N-terminal" evidence="1">
    <location>
        <begin position="7"/>
        <end position="131"/>
    </location>
</feature>
<feature type="domain" description="Polyvalent protein metallopeptidase" evidence="2">
    <location>
        <begin position="160"/>
        <end position="280"/>
    </location>
</feature>
<dbReference type="KEGG" id="rcf:Poly24_27600"/>
<dbReference type="OrthoDB" id="9792687at2"/>
<dbReference type="InterPro" id="IPR041459">
    <property type="entry name" value="MPTase-PolyVal"/>
</dbReference>
<dbReference type="RefSeq" id="WP_145095899.1">
    <property type="nucleotide sequence ID" value="NZ_CP036348.1"/>
</dbReference>
<dbReference type="AlphaFoldDB" id="A0A518JU84"/>
<dbReference type="PIRSF" id="PIRSF037112">
    <property type="entry name" value="Antirestriction_ArdC"/>
    <property type="match status" value="1"/>
</dbReference>
<keyword evidence="3" id="KW-0548">Nucleotidyltransferase</keyword>
<protein>
    <submittedName>
        <fullName evidence="3">DNA primase TraC</fullName>
        <ecNumber evidence="3">2.7.7.-</ecNumber>
    </submittedName>
</protein>
<proteinExistence type="predicted"/>
<evidence type="ECO:0000259" key="1">
    <source>
        <dbReference type="Pfam" id="PF08401"/>
    </source>
</evidence>
<dbReference type="InterPro" id="IPR013610">
    <property type="entry name" value="ArdC_N"/>
</dbReference>
<keyword evidence="3" id="KW-0808">Transferase</keyword>
<dbReference type="GO" id="GO:0016779">
    <property type="term" value="F:nucleotidyltransferase activity"/>
    <property type="evidence" value="ECO:0007669"/>
    <property type="project" value="UniProtKB-KW"/>
</dbReference>
<dbReference type="Pfam" id="PF18818">
    <property type="entry name" value="MPTase-PolyVal"/>
    <property type="match status" value="1"/>
</dbReference>
<sequence>MASKTEQLRSEITEQIINALESGNLPPWRKPWSTTNAGPHRNLVSGKPYSGVNPLVLELASQRHGFTSSIWATFNQWKQAGGSVKKRPDNVKPGKWGTTICFTAPVTKKKRADDGTDKEDKFWILKSYTVFSLDQVEGDFDHLRPQQPEPNKLFENFEAGDELITATGANIRTGNRACYVPDGDFIMMPTKESFHSPADYYETAFHELTHWTEPEHRLNWDRKGEGYAAGELIAEISACYLAAELGIPNSERMDKSGAYLKSWLKALKDDNRAIFRACSQASKANDYLLSFVRTPEPAEATA</sequence>
<dbReference type="EMBL" id="CP036348">
    <property type="protein sequence ID" value="QDV69046.1"/>
    <property type="molecule type" value="Genomic_DNA"/>
</dbReference>
<evidence type="ECO:0000313" key="4">
    <source>
        <dbReference type="Proteomes" id="UP000315082"/>
    </source>
</evidence>
<evidence type="ECO:0000259" key="2">
    <source>
        <dbReference type="Pfam" id="PF18818"/>
    </source>
</evidence>
<organism evidence="3 4">
    <name type="scientific">Rosistilla carotiformis</name>
    <dbReference type="NCBI Taxonomy" id="2528017"/>
    <lineage>
        <taxon>Bacteria</taxon>
        <taxon>Pseudomonadati</taxon>
        <taxon>Planctomycetota</taxon>
        <taxon>Planctomycetia</taxon>
        <taxon>Pirellulales</taxon>
        <taxon>Pirellulaceae</taxon>
        <taxon>Rosistilla</taxon>
    </lineage>
</organism>
<dbReference type="EC" id="2.7.7.-" evidence="3"/>
<dbReference type="GO" id="GO:0003697">
    <property type="term" value="F:single-stranded DNA binding"/>
    <property type="evidence" value="ECO:0007669"/>
    <property type="project" value="InterPro"/>
</dbReference>
<accession>A0A518JU84</accession>
<dbReference type="Proteomes" id="UP000315082">
    <property type="component" value="Chromosome"/>
</dbReference>
<reference evidence="3 4" key="1">
    <citation type="submission" date="2019-02" db="EMBL/GenBank/DDBJ databases">
        <title>Deep-cultivation of Planctomycetes and their phenomic and genomic characterization uncovers novel biology.</title>
        <authorList>
            <person name="Wiegand S."/>
            <person name="Jogler M."/>
            <person name="Boedeker C."/>
            <person name="Pinto D."/>
            <person name="Vollmers J."/>
            <person name="Rivas-Marin E."/>
            <person name="Kohn T."/>
            <person name="Peeters S.H."/>
            <person name="Heuer A."/>
            <person name="Rast P."/>
            <person name="Oberbeckmann S."/>
            <person name="Bunk B."/>
            <person name="Jeske O."/>
            <person name="Meyerdierks A."/>
            <person name="Storesund J.E."/>
            <person name="Kallscheuer N."/>
            <person name="Luecker S."/>
            <person name="Lage O.M."/>
            <person name="Pohl T."/>
            <person name="Merkel B.J."/>
            <person name="Hornburger P."/>
            <person name="Mueller R.-W."/>
            <person name="Bruemmer F."/>
            <person name="Labrenz M."/>
            <person name="Spormann A.M."/>
            <person name="Op den Camp H."/>
            <person name="Overmann J."/>
            <person name="Amann R."/>
            <person name="Jetten M.S.M."/>
            <person name="Mascher T."/>
            <person name="Medema M.H."/>
            <person name="Devos D.P."/>
            <person name="Kaster A.-K."/>
            <person name="Ovreas L."/>
            <person name="Rohde M."/>
            <person name="Galperin M.Y."/>
            <person name="Jogler C."/>
        </authorList>
    </citation>
    <scope>NUCLEOTIDE SEQUENCE [LARGE SCALE GENOMIC DNA]</scope>
    <source>
        <strain evidence="3 4">Poly24</strain>
    </source>
</reference>
<gene>
    <name evidence="3" type="primary">traC</name>
    <name evidence="3" type="ORF">Poly24_27600</name>
</gene>
<name>A0A518JU84_9BACT</name>
<evidence type="ECO:0000313" key="3">
    <source>
        <dbReference type="EMBL" id="QDV69046.1"/>
    </source>
</evidence>
<keyword evidence="4" id="KW-1185">Reference proteome</keyword>